<dbReference type="InterPro" id="IPR005151">
    <property type="entry name" value="Tail-specific_protease"/>
</dbReference>
<keyword evidence="4" id="KW-1185">Reference proteome</keyword>
<accession>A0A9X2XSW0</accession>
<dbReference type="Pfam" id="PF11918">
    <property type="entry name" value="Peptidase_S41_N"/>
    <property type="match status" value="1"/>
</dbReference>
<dbReference type="SUPFAM" id="SSF52096">
    <property type="entry name" value="ClpP/crotonase"/>
    <property type="match status" value="1"/>
</dbReference>
<comment type="caution">
    <text evidence="3">The sequence shown here is derived from an EMBL/GenBank/DDBJ whole genome shotgun (WGS) entry which is preliminary data.</text>
</comment>
<keyword evidence="1" id="KW-0732">Signal</keyword>
<evidence type="ECO:0000313" key="4">
    <source>
        <dbReference type="Proteomes" id="UP001155483"/>
    </source>
</evidence>
<evidence type="ECO:0000256" key="1">
    <source>
        <dbReference type="SAM" id="SignalP"/>
    </source>
</evidence>
<feature type="domain" description="Tail specific protease" evidence="2">
    <location>
        <begin position="107"/>
        <end position="301"/>
    </location>
</feature>
<dbReference type="Gene3D" id="3.90.226.10">
    <property type="entry name" value="2-enoyl-CoA Hydratase, Chain A, domain 1"/>
    <property type="match status" value="1"/>
</dbReference>
<name>A0A9X2XSW0_9BACT</name>
<dbReference type="AlphaFoldDB" id="A0A9X2XSW0"/>
<dbReference type="PANTHER" id="PTHR11261:SF3">
    <property type="entry name" value="RETINOL-BINDING PROTEIN 3"/>
    <property type="match status" value="1"/>
</dbReference>
<dbReference type="EMBL" id="JAOTIF010000001">
    <property type="protein sequence ID" value="MCU7547667.1"/>
    <property type="molecule type" value="Genomic_DNA"/>
</dbReference>
<dbReference type="PANTHER" id="PTHR11261">
    <property type="entry name" value="INTERPHOTORECEPTOR RETINOID-BINDING PROTEIN"/>
    <property type="match status" value="1"/>
</dbReference>
<feature type="signal peptide" evidence="1">
    <location>
        <begin position="1"/>
        <end position="20"/>
    </location>
</feature>
<dbReference type="RefSeq" id="WP_279295113.1">
    <property type="nucleotide sequence ID" value="NZ_JAOTIF010000001.1"/>
</dbReference>
<dbReference type="InterPro" id="IPR029045">
    <property type="entry name" value="ClpP/crotonase-like_dom_sf"/>
</dbReference>
<evidence type="ECO:0000313" key="3">
    <source>
        <dbReference type="EMBL" id="MCU7547667.1"/>
    </source>
</evidence>
<feature type="chain" id="PRO_5040904882" evidence="1">
    <location>
        <begin position="21"/>
        <end position="341"/>
    </location>
</feature>
<gene>
    <name evidence="3" type="ORF">OCK74_01015</name>
</gene>
<reference evidence="3" key="1">
    <citation type="submission" date="2022-09" db="EMBL/GenBank/DDBJ databases">
        <authorList>
            <person name="Yuan C."/>
            <person name="Ke Z."/>
        </authorList>
    </citation>
    <scope>NUCLEOTIDE SEQUENCE</scope>
    <source>
        <strain evidence="3">LB-8</strain>
    </source>
</reference>
<dbReference type="Proteomes" id="UP001155483">
    <property type="component" value="Unassembled WGS sequence"/>
</dbReference>
<sequence>MFYKKLLTAICLLLASYSFGQAITPKEKKAIFDSTRKLFATHYHFKSSVKPTLEYLDKQWKSGRYTALNTIDAYKDSLSRDLKHFTQDGHLNFFYLTPDIANDTAPKPQIPWGLINDKFLNNGFTKLEILPGNIGYIRIEAFGSPDQIVPSAFSFVQNTDALIIDLRGNGGGMLSNEVISYLLPEDSILVNTIFWNDHTDSIYTYRKLAGPRYLDKPVYLLTDKGTFSSAEEFAYDLQNMKRVMIIGETTGGGANPGGTMPVYRFKDGSRLDLYVSMAHVENPITKTNWEVKGVQPDVQVPAKDALQKAHMIALEQLKQKEPNNEVQKRYKDIIERVGVGR</sequence>
<reference evidence="3" key="2">
    <citation type="submission" date="2023-04" db="EMBL/GenBank/DDBJ databases">
        <title>Paracnuella aquatica gen. nov., sp. nov., a member of the family Chitinophagaceae isolated from a hot spring.</title>
        <authorList>
            <person name="Wang C."/>
        </authorList>
    </citation>
    <scope>NUCLEOTIDE SEQUENCE</scope>
    <source>
        <strain evidence="3">LB-8</strain>
    </source>
</reference>
<dbReference type="GO" id="GO:0008236">
    <property type="term" value="F:serine-type peptidase activity"/>
    <property type="evidence" value="ECO:0007669"/>
    <property type="project" value="InterPro"/>
</dbReference>
<dbReference type="Gene3D" id="3.30.750.44">
    <property type="match status" value="1"/>
</dbReference>
<dbReference type="CDD" id="cd07563">
    <property type="entry name" value="Peptidase_S41_IRBP"/>
    <property type="match status" value="1"/>
</dbReference>
<dbReference type="Pfam" id="PF03572">
    <property type="entry name" value="Peptidase_S41"/>
    <property type="match status" value="1"/>
</dbReference>
<dbReference type="GO" id="GO:0006508">
    <property type="term" value="P:proteolysis"/>
    <property type="evidence" value="ECO:0007669"/>
    <property type="project" value="InterPro"/>
</dbReference>
<organism evidence="3 4">
    <name type="scientific">Paraflavisolibacter caeni</name>
    <dbReference type="NCBI Taxonomy" id="2982496"/>
    <lineage>
        <taxon>Bacteria</taxon>
        <taxon>Pseudomonadati</taxon>
        <taxon>Bacteroidota</taxon>
        <taxon>Chitinophagia</taxon>
        <taxon>Chitinophagales</taxon>
        <taxon>Chitinophagaceae</taxon>
        <taxon>Paraflavisolibacter</taxon>
    </lineage>
</organism>
<proteinExistence type="predicted"/>
<protein>
    <submittedName>
        <fullName evidence="3">S41 family peptidase</fullName>
    </submittedName>
</protein>
<dbReference type="SMART" id="SM00245">
    <property type="entry name" value="TSPc"/>
    <property type="match status" value="1"/>
</dbReference>
<evidence type="ECO:0000259" key="2">
    <source>
        <dbReference type="SMART" id="SM00245"/>
    </source>
</evidence>